<dbReference type="Proteomes" id="UP001054857">
    <property type="component" value="Unassembled WGS sequence"/>
</dbReference>
<dbReference type="PANTHER" id="PTHR13062">
    <property type="entry name" value="COLLAGENASE"/>
    <property type="match status" value="1"/>
</dbReference>
<keyword evidence="7" id="KW-0378">Hydrolase</keyword>
<evidence type="ECO:0000256" key="6">
    <source>
        <dbReference type="ARBA" id="ARBA00022729"/>
    </source>
</evidence>
<accession>A0AAD3E1Q3</accession>
<dbReference type="GO" id="GO:0005576">
    <property type="term" value="C:extracellular region"/>
    <property type="evidence" value="ECO:0007669"/>
    <property type="project" value="UniProtKB-SubCell"/>
</dbReference>
<dbReference type="GO" id="GO:0006508">
    <property type="term" value="P:proteolysis"/>
    <property type="evidence" value="ECO:0007669"/>
    <property type="project" value="UniProtKB-KW"/>
</dbReference>
<evidence type="ECO:0000256" key="3">
    <source>
        <dbReference type="ARBA" id="ARBA00022525"/>
    </source>
</evidence>
<organism evidence="11 12">
    <name type="scientific">Astrephomene gubernaculifera</name>
    <dbReference type="NCBI Taxonomy" id="47775"/>
    <lineage>
        <taxon>Eukaryota</taxon>
        <taxon>Viridiplantae</taxon>
        <taxon>Chlorophyta</taxon>
        <taxon>core chlorophytes</taxon>
        <taxon>Chlorophyceae</taxon>
        <taxon>CS clade</taxon>
        <taxon>Chlamydomonadales</taxon>
        <taxon>Astrephomenaceae</taxon>
        <taxon>Astrephomene</taxon>
    </lineage>
</organism>
<keyword evidence="9" id="KW-0482">Metalloprotease</keyword>
<evidence type="ECO:0000256" key="5">
    <source>
        <dbReference type="ARBA" id="ARBA00022723"/>
    </source>
</evidence>
<dbReference type="Gene3D" id="2.60.40.3710">
    <property type="match status" value="1"/>
</dbReference>
<evidence type="ECO:0000256" key="8">
    <source>
        <dbReference type="ARBA" id="ARBA00022833"/>
    </source>
</evidence>
<keyword evidence="3" id="KW-0964">Secreted</keyword>
<name>A0AAD3E1Q3_9CHLO</name>
<evidence type="ECO:0000313" key="12">
    <source>
        <dbReference type="Proteomes" id="UP001054857"/>
    </source>
</evidence>
<evidence type="ECO:0000313" key="11">
    <source>
        <dbReference type="EMBL" id="GFR52004.1"/>
    </source>
</evidence>
<evidence type="ECO:0000256" key="4">
    <source>
        <dbReference type="ARBA" id="ARBA00022670"/>
    </source>
</evidence>
<evidence type="ECO:0000256" key="1">
    <source>
        <dbReference type="ARBA" id="ARBA00001947"/>
    </source>
</evidence>
<proteinExistence type="predicted"/>
<feature type="chain" id="PRO_5042250953" evidence="10">
    <location>
        <begin position="29"/>
        <end position="260"/>
    </location>
</feature>
<sequence>MTAYKGSRLRAAALLMCAILTSTNTVWAAGKPQAFLQQQLPLSIIITTPVELANPGNGSVSMFGRQAITVVFSRPVIALGSDFGTPAEQQKLPFQLSCRMPGKTRWVTTTIARFDPDADWPSDLACDLRWNTSLETYDGVPLQLGPTPPSVRLTSHPLQMFLTDVDSPTARNLTGGLWSPFAAGAGQLPEVPPDGKIVLSFSQPVDPRMLQSALQFALLGHPPSPPSSHRLHLVPSTSTSTCTFILPPLAPPTLLPLSPF</sequence>
<comment type="subcellular location">
    <subcellularLocation>
        <location evidence="2">Secreted</location>
    </subcellularLocation>
</comment>
<keyword evidence="8" id="KW-0862">Zinc</keyword>
<keyword evidence="4" id="KW-0645">Protease</keyword>
<dbReference type="GO" id="GO:0046872">
    <property type="term" value="F:metal ion binding"/>
    <property type="evidence" value="ECO:0007669"/>
    <property type="project" value="UniProtKB-KW"/>
</dbReference>
<evidence type="ECO:0000256" key="2">
    <source>
        <dbReference type="ARBA" id="ARBA00004613"/>
    </source>
</evidence>
<keyword evidence="12" id="KW-1185">Reference proteome</keyword>
<dbReference type="GO" id="GO:0008237">
    <property type="term" value="F:metallopeptidase activity"/>
    <property type="evidence" value="ECO:0007669"/>
    <property type="project" value="UniProtKB-KW"/>
</dbReference>
<reference evidence="11 12" key="1">
    <citation type="journal article" date="2021" name="Sci. Rep.">
        <title>Genome sequencing of the multicellular alga Astrephomene provides insights into convergent evolution of germ-soma differentiation.</title>
        <authorList>
            <person name="Yamashita S."/>
            <person name="Yamamoto K."/>
            <person name="Matsuzaki R."/>
            <person name="Suzuki S."/>
            <person name="Yamaguchi H."/>
            <person name="Hirooka S."/>
            <person name="Minakuchi Y."/>
            <person name="Miyagishima S."/>
            <person name="Kawachi M."/>
            <person name="Toyoda A."/>
            <person name="Nozaki H."/>
        </authorList>
    </citation>
    <scope>NUCLEOTIDE SEQUENCE [LARGE SCALE GENOMIC DNA]</scope>
    <source>
        <strain evidence="11 12">NIES-4017</strain>
    </source>
</reference>
<dbReference type="EMBL" id="BMAR01000057">
    <property type="protein sequence ID" value="GFR52004.1"/>
    <property type="molecule type" value="Genomic_DNA"/>
</dbReference>
<protein>
    <submittedName>
        <fullName evidence="11">Uncharacterized protein</fullName>
    </submittedName>
</protein>
<keyword evidence="5" id="KW-0479">Metal-binding</keyword>
<comment type="caution">
    <text evidence="11">The sequence shown here is derived from an EMBL/GenBank/DDBJ whole genome shotgun (WGS) entry which is preliminary data.</text>
</comment>
<evidence type="ECO:0000256" key="9">
    <source>
        <dbReference type="ARBA" id="ARBA00023049"/>
    </source>
</evidence>
<gene>
    <name evidence="11" type="ORF">Agub_g14427</name>
</gene>
<comment type="cofactor">
    <cofactor evidence="1">
        <name>Zn(2+)</name>
        <dbReference type="ChEBI" id="CHEBI:29105"/>
    </cofactor>
</comment>
<keyword evidence="6 10" id="KW-0732">Signal</keyword>
<evidence type="ECO:0000256" key="7">
    <source>
        <dbReference type="ARBA" id="ARBA00022801"/>
    </source>
</evidence>
<feature type="signal peptide" evidence="10">
    <location>
        <begin position="1"/>
        <end position="28"/>
    </location>
</feature>
<evidence type="ECO:0000256" key="10">
    <source>
        <dbReference type="SAM" id="SignalP"/>
    </source>
</evidence>
<dbReference type="AlphaFoldDB" id="A0AAD3E1Q3"/>
<dbReference type="PANTHER" id="PTHR13062:SF12">
    <property type="entry name" value="ALPHA-2-MACROGLOBULIN DOMAIN-CONTAINING PROTEIN"/>
    <property type="match status" value="1"/>
</dbReference>